<proteinExistence type="predicted"/>
<sequence>MNVRDPRIKALTLLSVALMVWGISRTPAVMQYITDVQNGTGTQQRRMTAASVREASLPGGEPQAVAVWGRAAEDSDPQLLERIRDEAEKTRISPKNARLDRIWKAIPELNGREIDVDKTYRLALPLPSGSPIPYVYKEITPQVKLDDLGAQPIYRGNPDKKMVSMMINVAWGDEYLPSMLETLRKENVHATFFFDGTWLSKNLEKAKEIGAAGHELSNHAYTHKNMSQLSRTKAEEEIRKTQELLEKIGVKNTLFAPPSGDYDQETVEIAYSMKLRTILWTIDTVDWQKPRAEDVVTKITSKLEPGAMILMHPTASASQALPGMIRAAKQKGLALGTVSELISPERVPELETSLGK</sequence>
<evidence type="ECO:0000313" key="1">
    <source>
        <dbReference type="EMBL" id="MFM9327058.1"/>
    </source>
</evidence>
<protein>
    <submittedName>
        <fullName evidence="1">Polysaccharide deacetylase family protein</fullName>
    </submittedName>
</protein>
<gene>
    <name evidence="1" type="ORF">ACI1P1_01980</name>
</gene>
<accession>A0ACC7NR46</accession>
<dbReference type="Proteomes" id="UP001631969">
    <property type="component" value="Unassembled WGS sequence"/>
</dbReference>
<reference evidence="1" key="1">
    <citation type="submission" date="2024-12" db="EMBL/GenBank/DDBJ databases">
        <authorList>
            <person name="Wu N."/>
        </authorList>
    </citation>
    <scope>NUCLEOTIDE SEQUENCE</scope>
    <source>
        <strain evidence="1">P15</strain>
    </source>
</reference>
<comment type="caution">
    <text evidence="1">The sequence shown here is derived from an EMBL/GenBank/DDBJ whole genome shotgun (WGS) entry which is preliminary data.</text>
</comment>
<evidence type="ECO:0000313" key="2">
    <source>
        <dbReference type="Proteomes" id="UP001631969"/>
    </source>
</evidence>
<name>A0ACC7NR46_9BACL</name>
<keyword evidence="2" id="KW-1185">Reference proteome</keyword>
<dbReference type="EMBL" id="JBJURJ010000001">
    <property type="protein sequence ID" value="MFM9327058.1"/>
    <property type="molecule type" value="Genomic_DNA"/>
</dbReference>
<organism evidence="1 2">
    <name type="scientific">Paenibacillus mesotrionivorans</name>
    <dbReference type="NCBI Taxonomy" id="3160968"/>
    <lineage>
        <taxon>Bacteria</taxon>
        <taxon>Bacillati</taxon>
        <taxon>Bacillota</taxon>
        <taxon>Bacilli</taxon>
        <taxon>Bacillales</taxon>
        <taxon>Paenibacillaceae</taxon>
        <taxon>Paenibacillus</taxon>
    </lineage>
</organism>